<dbReference type="CDD" id="cd17546">
    <property type="entry name" value="REC_hyHK_CKI1_RcsC-like"/>
    <property type="match status" value="1"/>
</dbReference>
<organism evidence="15 16">
    <name type="scientific">Candidatus Bilophila faecipullorum</name>
    <dbReference type="NCBI Taxonomy" id="2838482"/>
    <lineage>
        <taxon>Bacteria</taxon>
        <taxon>Pseudomonadati</taxon>
        <taxon>Thermodesulfobacteriota</taxon>
        <taxon>Desulfovibrionia</taxon>
        <taxon>Desulfovibrionales</taxon>
        <taxon>Desulfovibrionaceae</taxon>
        <taxon>Bilophila</taxon>
    </lineage>
</organism>
<dbReference type="Pfam" id="PF00072">
    <property type="entry name" value="Response_reg"/>
    <property type="match status" value="1"/>
</dbReference>
<dbReference type="EMBL" id="DXGI01000418">
    <property type="protein sequence ID" value="HIW79708.1"/>
    <property type="molecule type" value="Genomic_DNA"/>
</dbReference>
<keyword evidence="8" id="KW-0902">Two-component regulatory system</keyword>
<dbReference type="InterPro" id="IPR011006">
    <property type="entry name" value="CheY-like_superfamily"/>
</dbReference>
<keyword evidence="7" id="KW-1133">Transmembrane helix</keyword>
<evidence type="ECO:0000256" key="12">
    <source>
        <dbReference type="SAM" id="MobiDB-lite"/>
    </source>
</evidence>
<comment type="subcellular location">
    <subcellularLocation>
        <location evidence="1">Cell membrane</location>
        <topology evidence="1">Multi-pass membrane protein</topology>
    </subcellularLocation>
</comment>
<evidence type="ECO:0000256" key="6">
    <source>
        <dbReference type="ARBA" id="ARBA00022840"/>
    </source>
</evidence>
<evidence type="ECO:0000256" key="4">
    <source>
        <dbReference type="ARBA" id="ARBA00022692"/>
    </source>
</evidence>
<dbReference type="PROSITE" id="PS50110">
    <property type="entry name" value="RESPONSE_REGULATORY"/>
    <property type="match status" value="1"/>
</dbReference>
<dbReference type="SMART" id="SM00448">
    <property type="entry name" value="REC"/>
    <property type="match status" value="1"/>
</dbReference>
<evidence type="ECO:0000256" key="7">
    <source>
        <dbReference type="ARBA" id="ARBA00022989"/>
    </source>
</evidence>
<evidence type="ECO:0000256" key="5">
    <source>
        <dbReference type="ARBA" id="ARBA00022741"/>
    </source>
</evidence>
<dbReference type="SUPFAM" id="SSF52172">
    <property type="entry name" value="CheY-like"/>
    <property type="match status" value="1"/>
</dbReference>
<evidence type="ECO:0000256" key="11">
    <source>
        <dbReference type="PROSITE-ProRule" id="PRU00169"/>
    </source>
</evidence>
<gene>
    <name evidence="15" type="ORF">H9874_11295</name>
</gene>
<keyword evidence="6" id="KW-0067">ATP-binding</keyword>
<evidence type="ECO:0000256" key="1">
    <source>
        <dbReference type="ARBA" id="ARBA00004651"/>
    </source>
</evidence>
<evidence type="ECO:0000313" key="15">
    <source>
        <dbReference type="EMBL" id="HIW79708.1"/>
    </source>
</evidence>
<dbReference type="PROSITE" id="PS50894">
    <property type="entry name" value="HPT"/>
    <property type="match status" value="1"/>
</dbReference>
<dbReference type="GO" id="GO:0005886">
    <property type="term" value="C:plasma membrane"/>
    <property type="evidence" value="ECO:0007669"/>
    <property type="project" value="UniProtKB-SubCell"/>
</dbReference>
<dbReference type="GO" id="GO:0004672">
    <property type="term" value="F:protein kinase activity"/>
    <property type="evidence" value="ECO:0007669"/>
    <property type="project" value="UniProtKB-ARBA"/>
</dbReference>
<dbReference type="InterPro" id="IPR008207">
    <property type="entry name" value="Sig_transdc_His_kin_Hpt_dom"/>
</dbReference>
<dbReference type="InterPro" id="IPR001789">
    <property type="entry name" value="Sig_transdc_resp-reg_receiver"/>
</dbReference>
<evidence type="ECO:0000256" key="9">
    <source>
        <dbReference type="ARBA" id="ARBA00023136"/>
    </source>
</evidence>
<evidence type="ECO:0000256" key="10">
    <source>
        <dbReference type="PROSITE-ProRule" id="PRU00110"/>
    </source>
</evidence>
<evidence type="ECO:0000256" key="2">
    <source>
        <dbReference type="ARBA" id="ARBA00022475"/>
    </source>
</evidence>
<keyword evidence="3 11" id="KW-0597">Phosphoprotein</keyword>
<dbReference type="SUPFAM" id="SSF47226">
    <property type="entry name" value="Histidine-containing phosphotransfer domain, HPT domain"/>
    <property type="match status" value="1"/>
</dbReference>
<dbReference type="Gene3D" id="1.20.120.160">
    <property type="entry name" value="HPT domain"/>
    <property type="match status" value="1"/>
</dbReference>
<comment type="caution">
    <text evidence="15">The sequence shown here is derived from an EMBL/GenBank/DDBJ whole genome shotgun (WGS) entry which is preliminary data.</text>
</comment>
<dbReference type="Pfam" id="PF01627">
    <property type="entry name" value="Hpt"/>
    <property type="match status" value="1"/>
</dbReference>
<feature type="domain" description="HPt" evidence="14">
    <location>
        <begin position="170"/>
        <end position="266"/>
    </location>
</feature>
<feature type="modified residue" description="Phosphohistidine" evidence="10">
    <location>
        <position position="209"/>
    </location>
</feature>
<feature type="domain" description="Response regulatory" evidence="13">
    <location>
        <begin position="10"/>
        <end position="126"/>
    </location>
</feature>
<accession>A0A9D1UA34</accession>
<evidence type="ECO:0000256" key="8">
    <source>
        <dbReference type="ARBA" id="ARBA00023012"/>
    </source>
</evidence>
<dbReference type="PANTHER" id="PTHR45339">
    <property type="entry name" value="HYBRID SIGNAL TRANSDUCTION HISTIDINE KINASE J"/>
    <property type="match status" value="1"/>
</dbReference>
<evidence type="ECO:0000256" key="3">
    <source>
        <dbReference type="ARBA" id="ARBA00022553"/>
    </source>
</evidence>
<dbReference type="PANTHER" id="PTHR45339:SF1">
    <property type="entry name" value="HYBRID SIGNAL TRANSDUCTION HISTIDINE KINASE J"/>
    <property type="match status" value="1"/>
</dbReference>
<sequence>MSMSQNTAPRVLYVDDEAINQCIATEILLALGAVADTASDGLQALHLVRTGHYALLISDVEMPVMDGTALTHILRHDSRYQGLPIIACTAVSTNEEEKKLMEQGFSAVIRKPFDADALRDVLARFAAPGVGEADTDAAPFSTPPTGVPTEKDIHLPGFSVPDGLARVMGNVPLYVSLLFDFRRELANASADIRRFRQEGDMPAILAAIHKLKGVSGNVGATELYARIVDTEPRLREDAETAEKHLDTLERYVTTTLKALAEAEKTLAPTESPHAVQSEEGEGPNIDKLRPILTETLRFIRQHDTAARDAFEEAKPFLGAFGKAEAFDIQQSLDSFDFDKAESSILHLARTLELELEESDALF</sequence>
<evidence type="ECO:0000313" key="16">
    <source>
        <dbReference type="Proteomes" id="UP000824264"/>
    </source>
</evidence>
<reference evidence="15" key="2">
    <citation type="submission" date="2021-04" db="EMBL/GenBank/DDBJ databases">
        <authorList>
            <person name="Gilroy R."/>
        </authorList>
    </citation>
    <scope>NUCLEOTIDE SEQUENCE</scope>
    <source>
        <strain evidence="15">ChiSxjej5B17-1746</strain>
    </source>
</reference>
<name>A0A9D1UA34_9BACT</name>
<dbReference type="GO" id="GO:0000160">
    <property type="term" value="P:phosphorelay signal transduction system"/>
    <property type="evidence" value="ECO:0007669"/>
    <property type="project" value="UniProtKB-KW"/>
</dbReference>
<keyword evidence="2" id="KW-1003">Cell membrane</keyword>
<evidence type="ECO:0000259" key="13">
    <source>
        <dbReference type="PROSITE" id="PS50110"/>
    </source>
</evidence>
<feature type="region of interest" description="Disordered" evidence="12">
    <location>
        <begin position="266"/>
        <end position="285"/>
    </location>
</feature>
<keyword evidence="5" id="KW-0547">Nucleotide-binding</keyword>
<keyword evidence="4" id="KW-0812">Transmembrane</keyword>
<dbReference type="Proteomes" id="UP000824264">
    <property type="component" value="Unassembled WGS sequence"/>
</dbReference>
<feature type="modified residue" description="4-aspartylphosphate" evidence="11">
    <location>
        <position position="59"/>
    </location>
</feature>
<reference evidence="15" key="1">
    <citation type="journal article" date="2021" name="PeerJ">
        <title>Extensive microbial diversity within the chicken gut microbiome revealed by metagenomics and culture.</title>
        <authorList>
            <person name="Gilroy R."/>
            <person name="Ravi A."/>
            <person name="Getino M."/>
            <person name="Pursley I."/>
            <person name="Horton D.L."/>
            <person name="Alikhan N.F."/>
            <person name="Baker D."/>
            <person name="Gharbi K."/>
            <person name="Hall N."/>
            <person name="Watson M."/>
            <person name="Adriaenssens E.M."/>
            <person name="Foster-Nyarko E."/>
            <person name="Jarju S."/>
            <person name="Secka A."/>
            <person name="Antonio M."/>
            <person name="Oren A."/>
            <person name="Chaudhuri R.R."/>
            <person name="La Ragione R."/>
            <person name="Hildebrand F."/>
            <person name="Pallen M.J."/>
        </authorList>
    </citation>
    <scope>NUCLEOTIDE SEQUENCE</scope>
    <source>
        <strain evidence="15">ChiSxjej5B17-1746</strain>
    </source>
</reference>
<dbReference type="AlphaFoldDB" id="A0A9D1UA34"/>
<evidence type="ECO:0000259" key="14">
    <source>
        <dbReference type="PROSITE" id="PS50894"/>
    </source>
</evidence>
<protein>
    <submittedName>
        <fullName evidence="15">Response regulator</fullName>
    </submittedName>
</protein>
<dbReference type="InterPro" id="IPR036641">
    <property type="entry name" value="HPT_dom_sf"/>
</dbReference>
<proteinExistence type="predicted"/>
<dbReference type="GO" id="GO:0005524">
    <property type="term" value="F:ATP binding"/>
    <property type="evidence" value="ECO:0007669"/>
    <property type="project" value="UniProtKB-KW"/>
</dbReference>
<dbReference type="Gene3D" id="3.40.50.2300">
    <property type="match status" value="1"/>
</dbReference>
<keyword evidence="9" id="KW-0472">Membrane</keyword>